<dbReference type="EMBL" id="CP071754">
    <property type="protein sequence ID" value="QTB65665.1"/>
    <property type="molecule type" value="Genomic_DNA"/>
</dbReference>
<dbReference type="EMBL" id="PHRB01000001">
    <property type="protein sequence ID" value="PJO67958.1"/>
    <property type="molecule type" value="Genomic_DNA"/>
</dbReference>
<sequence length="60" mass="6669">MLECVARASRGGLTAADIHLYANPHRTNIKEVRIPSDRLGHRPVDTPAARRATTIPVLRR</sequence>
<organism evidence="2">
    <name type="scientific">Burkholderia pseudomallei</name>
    <name type="common">Pseudomonas pseudomallei</name>
    <dbReference type="NCBI Taxonomy" id="28450"/>
    <lineage>
        <taxon>Bacteria</taxon>
        <taxon>Pseudomonadati</taxon>
        <taxon>Pseudomonadota</taxon>
        <taxon>Betaproteobacteria</taxon>
        <taxon>Burkholderiales</taxon>
        <taxon>Burkholderiaceae</taxon>
        <taxon>Burkholderia</taxon>
        <taxon>pseudomallei group</taxon>
    </lineage>
</organism>
<gene>
    <name evidence="1" type="ORF">CWD88_01375</name>
    <name evidence="2" type="ORF">J3D99_29160</name>
</gene>
<evidence type="ECO:0000313" key="1">
    <source>
        <dbReference type="EMBL" id="PJO67958.1"/>
    </source>
</evidence>
<evidence type="ECO:0000313" key="3">
    <source>
        <dbReference type="Proteomes" id="UP000231878"/>
    </source>
</evidence>
<evidence type="ECO:0000313" key="2">
    <source>
        <dbReference type="EMBL" id="QTB65665.1"/>
    </source>
</evidence>
<reference evidence="2" key="2">
    <citation type="submission" date="2021-03" db="EMBL/GenBank/DDBJ databases">
        <title>Complete genome of Burkholderia pseudomallei_VBP364.</title>
        <authorList>
            <person name="Balaji V."/>
            <person name="Yamuna B."/>
            <person name="Monisha P."/>
        </authorList>
    </citation>
    <scope>NUCLEOTIDE SEQUENCE</scope>
    <source>
        <strain evidence="2">VBP364</strain>
    </source>
</reference>
<accession>A0A8A4E8V4</accession>
<proteinExistence type="predicted"/>
<dbReference type="Proteomes" id="UP000231878">
    <property type="component" value="Unassembled WGS sequence"/>
</dbReference>
<name>A0A8A4E8V4_BURPE</name>
<reference evidence="1 3" key="1">
    <citation type="submission" date="2017-11" db="EMBL/GenBank/DDBJ databases">
        <title>Molecular characterization of Burkholderia pseudomallei and closely related isolates from Vietnam.</title>
        <authorList>
            <person name="Ustinov D.V."/>
            <person name="Antonov A.S."/>
            <person name="Avdusheva E.F."/>
            <person name="Shpak I.M."/>
            <person name="Zakharova I.B."/>
            <person name="Thi L.A."/>
            <person name="Teteryatnikova N."/>
            <person name="Lopasteyskaya Y.A."/>
            <person name="Kuzyutina J.A."/>
            <person name="Ngo T.N."/>
            <person name="Victorov D.V."/>
        </authorList>
    </citation>
    <scope>NUCLEOTIDE SEQUENCE [LARGE SCALE GENOMIC DNA]</scope>
    <source>
        <strain evidence="1 3">V1512</strain>
    </source>
</reference>
<protein>
    <submittedName>
        <fullName evidence="2">Uncharacterized protein</fullName>
    </submittedName>
</protein>
<dbReference type="AlphaFoldDB" id="A0A8A4E8V4"/>